<evidence type="ECO:0000256" key="2">
    <source>
        <dbReference type="ARBA" id="ARBA00022448"/>
    </source>
</evidence>
<comment type="caution">
    <text evidence="6">The sequence shown here is derived from an EMBL/GenBank/DDBJ whole genome shotgun (WGS) entry which is preliminary data.</text>
</comment>
<evidence type="ECO:0000313" key="7">
    <source>
        <dbReference type="Proteomes" id="UP000469558"/>
    </source>
</evidence>
<evidence type="ECO:0000313" key="6">
    <source>
        <dbReference type="EMBL" id="TVY81123.1"/>
    </source>
</evidence>
<comment type="subcellular location">
    <subcellularLocation>
        <location evidence="1">Membrane</location>
        <topology evidence="1">Multi-pass membrane protein</topology>
    </subcellularLocation>
</comment>
<proteinExistence type="predicted"/>
<keyword evidence="7" id="KW-1185">Reference proteome</keyword>
<evidence type="ECO:0000256" key="3">
    <source>
        <dbReference type="ARBA" id="ARBA00022692"/>
    </source>
</evidence>
<keyword evidence="3" id="KW-0812">Transmembrane</keyword>
<dbReference type="EMBL" id="QGMK01000543">
    <property type="protein sequence ID" value="TVY81123.1"/>
    <property type="molecule type" value="Genomic_DNA"/>
</dbReference>
<keyword evidence="2" id="KW-0813">Transport</keyword>
<dbReference type="GO" id="GO:0016020">
    <property type="term" value="C:membrane"/>
    <property type="evidence" value="ECO:0007669"/>
    <property type="project" value="UniProtKB-SubCell"/>
</dbReference>
<dbReference type="PANTHER" id="PTHR43791:SF81">
    <property type="entry name" value="TRANSPORTER, PUTATIVE (AFU_ORTHOLOGUE AFUA_7G01190)-RELATED"/>
    <property type="match status" value="1"/>
</dbReference>
<organism evidence="6 7">
    <name type="scientific">Lachnellula suecica</name>
    <dbReference type="NCBI Taxonomy" id="602035"/>
    <lineage>
        <taxon>Eukaryota</taxon>
        <taxon>Fungi</taxon>
        <taxon>Dikarya</taxon>
        <taxon>Ascomycota</taxon>
        <taxon>Pezizomycotina</taxon>
        <taxon>Leotiomycetes</taxon>
        <taxon>Helotiales</taxon>
        <taxon>Lachnaceae</taxon>
        <taxon>Lachnellula</taxon>
    </lineage>
</organism>
<dbReference type="PANTHER" id="PTHR43791">
    <property type="entry name" value="PERMEASE-RELATED"/>
    <property type="match status" value="1"/>
</dbReference>
<dbReference type="OrthoDB" id="3562353at2759"/>
<dbReference type="AlphaFoldDB" id="A0A8T9CE20"/>
<protein>
    <submittedName>
        <fullName evidence="6">Putative transporter</fullName>
    </submittedName>
</protein>
<evidence type="ECO:0000256" key="4">
    <source>
        <dbReference type="ARBA" id="ARBA00022989"/>
    </source>
</evidence>
<dbReference type="Proteomes" id="UP000469558">
    <property type="component" value="Unassembled WGS sequence"/>
</dbReference>
<name>A0A8T9CE20_9HELO</name>
<evidence type="ECO:0000256" key="1">
    <source>
        <dbReference type="ARBA" id="ARBA00004141"/>
    </source>
</evidence>
<dbReference type="SUPFAM" id="SSF103473">
    <property type="entry name" value="MFS general substrate transporter"/>
    <property type="match status" value="1"/>
</dbReference>
<gene>
    <name evidence="6" type="ORF">LSUE1_G005744</name>
</gene>
<dbReference type="GO" id="GO:0022857">
    <property type="term" value="F:transmembrane transporter activity"/>
    <property type="evidence" value="ECO:0007669"/>
    <property type="project" value="TreeGrafter"/>
</dbReference>
<dbReference type="InterPro" id="IPR036259">
    <property type="entry name" value="MFS_trans_sf"/>
</dbReference>
<sequence length="148" mass="16890">MAMDNEVVKHFEPSTTKEVESDNFQYIKKGDVIDIAVLDEAEAFLRDHGYDWAHVHALLQNEDLSKGVLRKIDWQIMPLLCGTFMLQYIDKSSLAYGAVFDLFKNANISSAQYSWLASLFYFGYLFFEYPGSFLGQHFPTGKVVGIDV</sequence>
<keyword evidence="5" id="KW-0472">Membrane</keyword>
<reference evidence="6 7" key="1">
    <citation type="submission" date="2018-05" db="EMBL/GenBank/DDBJ databases">
        <title>Genome sequencing and assembly of the regulated plant pathogen Lachnellula willkommii and related sister species for the development of diagnostic species identification markers.</title>
        <authorList>
            <person name="Giroux E."/>
            <person name="Bilodeau G."/>
        </authorList>
    </citation>
    <scope>NUCLEOTIDE SEQUENCE [LARGE SCALE GENOMIC DNA]</scope>
    <source>
        <strain evidence="6 7">CBS 268.59</strain>
    </source>
</reference>
<accession>A0A8T9CE20</accession>
<dbReference type="Gene3D" id="1.20.1250.20">
    <property type="entry name" value="MFS general substrate transporter like domains"/>
    <property type="match status" value="1"/>
</dbReference>
<keyword evidence="4" id="KW-1133">Transmembrane helix</keyword>
<evidence type="ECO:0000256" key="5">
    <source>
        <dbReference type="ARBA" id="ARBA00023136"/>
    </source>
</evidence>